<evidence type="ECO:0000313" key="2">
    <source>
        <dbReference type="Proteomes" id="UP001266305"/>
    </source>
</evidence>
<proteinExistence type="predicted"/>
<dbReference type="EMBL" id="JASSZA010000015">
    <property type="protein sequence ID" value="KAK2093041.1"/>
    <property type="molecule type" value="Genomic_DNA"/>
</dbReference>
<name>A0ABQ9U7L0_SAGOE</name>
<accession>A0ABQ9U7L0</accession>
<protein>
    <submittedName>
        <fullName evidence="1">Uncharacterized protein</fullName>
    </submittedName>
</protein>
<organism evidence="1 2">
    <name type="scientific">Saguinus oedipus</name>
    <name type="common">Cotton-top tamarin</name>
    <name type="synonym">Oedipomidas oedipus</name>
    <dbReference type="NCBI Taxonomy" id="9490"/>
    <lineage>
        <taxon>Eukaryota</taxon>
        <taxon>Metazoa</taxon>
        <taxon>Chordata</taxon>
        <taxon>Craniata</taxon>
        <taxon>Vertebrata</taxon>
        <taxon>Euteleostomi</taxon>
        <taxon>Mammalia</taxon>
        <taxon>Eutheria</taxon>
        <taxon>Euarchontoglires</taxon>
        <taxon>Primates</taxon>
        <taxon>Haplorrhini</taxon>
        <taxon>Platyrrhini</taxon>
        <taxon>Cebidae</taxon>
        <taxon>Callitrichinae</taxon>
        <taxon>Saguinus</taxon>
    </lineage>
</organism>
<reference evidence="1 2" key="1">
    <citation type="submission" date="2023-05" db="EMBL/GenBank/DDBJ databases">
        <title>B98-5 Cell Line De Novo Hybrid Assembly: An Optical Mapping Approach.</title>
        <authorList>
            <person name="Kananen K."/>
            <person name="Auerbach J.A."/>
            <person name="Kautto E."/>
            <person name="Blachly J.S."/>
        </authorList>
    </citation>
    <scope>NUCLEOTIDE SEQUENCE [LARGE SCALE GENOMIC DNA]</scope>
    <source>
        <strain evidence="1">B95-8</strain>
        <tissue evidence="1">Cell line</tissue>
    </source>
</reference>
<keyword evidence="2" id="KW-1185">Reference proteome</keyword>
<gene>
    <name evidence="1" type="ORF">P7K49_029570</name>
</gene>
<dbReference type="Proteomes" id="UP001266305">
    <property type="component" value="Unassembled WGS sequence"/>
</dbReference>
<comment type="caution">
    <text evidence="1">The sequence shown here is derived from an EMBL/GenBank/DDBJ whole genome shotgun (WGS) entry which is preliminary data.</text>
</comment>
<sequence>MTDSWSLEVQVLLYFLQLEAISAPDSKRQSSLFSTKVLRPLSISRRQIDIPKTSG</sequence>
<evidence type="ECO:0000313" key="1">
    <source>
        <dbReference type="EMBL" id="KAK2093041.1"/>
    </source>
</evidence>